<dbReference type="SUPFAM" id="SSF143120">
    <property type="entry name" value="YefM-like"/>
    <property type="match status" value="1"/>
</dbReference>
<dbReference type="AlphaFoldDB" id="A0A9D1Z2C4"/>
<dbReference type="InterPro" id="IPR006442">
    <property type="entry name" value="Antitoxin_Phd/YefM"/>
</dbReference>
<proteinExistence type="inferred from homology"/>
<sequence length="90" mass="10069">MPTIRPISDLRNSANEISDFCRQTRQPVYITRNGTGDMVVLSMEEYERQQALIDLYGKLAVAEQEVASGAQGEDFLTVARQLRGRVHGTV</sequence>
<reference evidence="3" key="1">
    <citation type="journal article" date="2021" name="PeerJ">
        <title>Extensive microbial diversity within the chicken gut microbiome revealed by metagenomics and culture.</title>
        <authorList>
            <person name="Gilroy R."/>
            <person name="Ravi A."/>
            <person name="Getino M."/>
            <person name="Pursley I."/>
            <person name="Horton D.L."/>
            <person name="Alikhan N.F."/>
            <person name="Baker D."/>
            <person name="Gharbi K."/>
            <person name="Hall N."/>
            <person name="Watson M."/>
            <person name="Adriaenssens E.M."/>
            <person name="Foster-Nyarko E."/>
            <person name="Jarju S."/>
            <person name="Secka A."/>
            <person name="Antonio M."/>
            <person name="Oren A."/>
            <person name="Chaudhuri R.R."/>
            <person name="La Ragione R."/>
            <person name="Hildebrand F."/>
            <person name="Pallen M.J."/>
        </authorList>
    </citation>
    <scope>NUCLEOTIDE SEQUENCE</scope>
    <source>
        <strain evidence="3">CHK33-7979</strain>
    </source>
</reference>
<dbReference type="Gene3D" id="3.40.1620.10">
    <property type="entry name" value="YefM-like domain"/>
    <property type="match status" value="1"/>
</dbReference>
<dbReference type="Pfam" id="PF02604">
    <property type="entry name" value="PhdYeFM_antitox"/>
    <property type="match status" value="1"/>
</dbReference>
<accession>A0A9D1Z2C4</accession>
<reference evidence="3" key="2">
    <citation type="submission" date="2021-04" db="EMBL/GenBank/DDBJ databases">
        <authorList>
            <person name="Gilroy R."/>
        </authorList>
    </citation>
    <scope>NUCLEOTIDE SEQUENCE</scope>
    <source>
        <strain evidence="3">CHK33-7979</strain>
    </source>
</reference>
<protein>
    <recommendedName>
        <fullName evidence="2">Antitoxin</fullName>
    </recommendedName>
</protein>
<evidence type="ECO:0000313" key="4">
    <source>
        <dbReference type="Proteomes" id="UP000886824"/>
    </source>
</evidence>
<gene>
    <name evidence="3" type="ORF">H9826_01480</name>
</gene>
<dbReference type="NCBIfam" id="TIGR01552">
    <property type="entry name" value="phd_fam"/>
    <property type="match status" value="1"/>
</dbReference>
<dbReference type="InterPro" id="IPR036165">
    <property type="entry name" value="YefM-like_sf"/>
</dbReference>
<evidence type="ECO:0000256" key="1">
    <source>
        <dbReference type="ARBA" id="ARBA00009981"/>
    </source>
</evidence>
<comment type="caution">
    <text evidence="3">The sequence shown here is derived from an EMBL/GenBank/DDBJ whole genome shotgun (WGS) entry which is preliminary data.</text>
</comment>
<evidence type="ECO:0000256" key="2">
    <source>
        <dbReference type="RuleBase" id="RU362080"/>
    </source>
</evidence>
<dbReference type="EMBL" id="DXCX01000017">
    <property type="protein sequence ID" value="HIY72632.1"/>
    <property type="molecule type" value="Genomic_DNA"/>
</dbReference>
<evidence type="ECO:0000313" key="3">
    <source>
        <dbReference type="EMBL" id="HIY72632.1"/>
    </source>
</evidence>
<comment type="function">
    <text evidence="2">Antitoxin component of a type II toxin-antitoxin (TA) system.</text>
</comment>
<dbReference type="Proteomes" id="UP000886824">
    <property type="component" value="Unassembled WGS sequence"/>
</dbReference>
<comment type="similarity">
    <text evidence="1 2">Belongs to the phD/YefM antitoxin family.</text>
</comment>
<organism evidence="3 4">
    <name type="scientific">Candidatus Intestinimonas merdavium</name>
    <dbReference type="NCBI Taxonomy" id="2838622"/>
    <lineage>
        <taxon>Bacteria</taxon>
        <taxon>Bacillati</taxon>
        <taxon>Bacillota</taxon>
        <taxon>Clostridia</taxon>
        <taxon>Eubacteriales</taxon>
        <taxon>Intestinimonas</taxon>
    </lineage>
</organism>
<name>A0A9D1Z2C4_9FIRM</name>